<dbReference type="GO" id="GO:0051131">
    <property type="term" value="P:chaperone-mediated protein complex assembly"/>
    <property type="evidence" value="ECO:0007669"/>
    <property type="project" value="UniProtKB-UniRule"/>
</dbReference>
<dbReference type="GO" id="GO:0043565">
    <property type="term" value="F:sequence-specific DNA binding"/>
    <property type="evidence" value="ECO:0007669"/>
    <property type="project" value="UniProtKB-UniRule"/>
</dbReference>
<dbReference type="SMART" id="SM00382">
    <property type="entry name" value="AAA"/>
    <property type="match status" value="1"/>
</dbReference>
<dbReference type="GO" id="GO:0007005">
    <property type="term" value="P:mitochondrion organization"/>
    <property type="evidence" value="ECO:0007669"/>
    <property type="project" value="TreeGrafter"/>
</dbReference>
<dbReference type="GO" id="GO:0016887">
    <property type="term" value="F:ATP hydrolysis activity"/>
    <property type="evidence" value="ECO:0007669"/>
    <property type="project" value="UniProtKB-UniRule"/>
</dbReference>
<dbReference type="GO" id="GO:0004252">
    <property type="term" value="F:serine-type endopeptidase activity"/>
    <property type="evidence" value="ECO:0007669"/>
    <property type="project" value="UniProtKB-UniRule"/>
</dbReference>
<dbReference type="Gene3D" id="3.40.50.300">
    <property type="entry name" value="P-loop containing nucleotide triphosphate hydrolases"/>
    <property type="match status" value="1"/>
</dbReference>
<comment type="catalytic activity">
    <reaction evidence="9 10">
        <text>Hydrolysis of proteins in presence of ATP.</text>
        <dbReference type="EC" id="3.4.21.53"/>
    </reaction>
</comment>
<keyword evidence="6 10" id="KW-0067">ATP-binding</keyword>
<dbReference type="FunFam" id="1.20.5.5270:FF:000001">
    <property type="entry name" value="Lon protease homolog, mitochondrial"/>
    <property type="match status" value="1"/>
</dbReference>
<dbReference type="PROSITE" id="PS51786">
    <property type="entry name" value="LON_PROTEOLYTIC"/>
    <property type="match status" value="1"/>
</dbReference>
<dbReference type="InterPro" id="IPR027503">
    <property type="entry name" value="Lonm_euk"/>
</dbReference>
<keyword evidence="5 10" id="KW-0720">Serine protease</keyword>
<dbReference type="GO" id="GO:0034599">
    <property type="term" value="P:cellular response to oxidative stress"/>
    <property type="evidence" value="ECO:0007669"/>
    <property type="project" value="UniProtKB-UniRule"/>
</dbReference>
<dbReference type="GO" id="GO:0004176">
    <property type="term" value="F:ATP-dependent peptidase activity"/>
    <property type="evidence" value="ECO:0007669"/>
    <property type="project" value="UniProtKB-UniRule"/>
</dbReference>
<feature type="active site" evidence="10 11">
    <location>
        <position position="1056"/>
    </location>
</feature>
<evidence type="ECO:0000256" key="2">
    <source>
        <dbReference type="ARBA" id="ARBA00022670"/>
    </source>
</evidence>
<evidence type="ECO:0000256" key="5">
    <source>
        <dbReference type="ARBA" id="ARBA00022825"/>
    </source>
</evidence>
<protein>
    <recommendedName>
        <fullName evidence="10">Lon protease homolog, mitochondrial</fullName>
        <ecNumber evidence="10">3.4.21.53</ecNumber>
    </recommendedName>
</protein>
<accession>A0A1D8NQ29</accession>
<dbReference type="GO" id="GO:0070407">
    <property type="term" value="P:oxidation-dependent protein catabolic process"/>
    <property type="evidence" value="ECO:0007669"/>
    <property type="project" value="UniProtKB-UniRule"/>
</dbReference>
<dbReference type="Proteomes" id="UP000182444">
    <property type="component" value="Chromosome 1F"/>
</dbReference>
<dbReference type="OMA" id="WLTNIPW"/>
<comment type="function">
    <text evidence="10">ATP-dependent serine protease that mediates the selective degradation of misfolded, unassembled or oxidatively damaged polypeptides as well as certain short-lived regulatory proteins in the mitochondrial matrix. May also have a chaperone function in the assembly of inner membrane protein complexes. Participates in the regulation of mitochondrial gene expression and in the maintenance of the integrity of the mitochondrial genome. Binds to mitochondrial DNA in a site-specific manner.</text>
</comment>
<dbReference type="FunFam" id="3.30.230.10:FF:000015">
    <property type="entry name" value="Lon protease homolog, mitochondrial"/>
    <property type="match status" value="1"/>
</dbReference>
<feature type="domain" description="Lon proteolytic" evidence="14">
    <location>
        <begin position="964"/>
        <end position="1150"/>
    </location>
</feature>
<dbReference type="EC" id="3.4.21.53" evidence="10"/>
<organism evidence="16 17">
    <name type="scientific">Yarrowia lipolytica</name>
    <name type="common">Candida lipolytica</name>
    <dbReference type="NCBI Taxonomy" id="4952"/>
    <lineage>
        <taxon>Eukaryota</taxon>
        <taxon>Fungi</taxon>
        <taxon>Dikarya</taxon>
        <taxon>Ascomycota</taxon>
        <taxon>Saccharomycotina</taxon>
        <taxon>Dipodascomycetes</taxon>
        <taxon>Dipodascales</taxon>
        <taxon>Dipodascales incertae sedis</taxon>
        <taxon>Yarrowia</taxon>
    </lineage>
</organism>
<dbReference type="Gene3D" id="2.30.130.40">
    <property type="entry name" value="LON domain-like"/>
    <property type="match status" value="1"/>
</dbReference>
<dbReference type="AlphaFoldDB" id="A0A1D8NQ29"/>
<evidence type="ECO:0000256" key="9">
    <source>
        <dbReference type="ARBA" id="ARBA00050665"/>
    </source>
</evidence>
<dbReference type="InterPro" id="IPR015947">
    <property type="entry name" value="PUA-like_sf"/>
</dbReference>
<dbReference type="EMBL" id="CP017558">
    <property type="protein sequence ID" value="AOW07728.1"/>
    <property type="molecule type" value="Genomic_DNA"/>
</dbReference>
<dbReference type="FunFam" id="3.40.50.300:FF:000021">
    <property type="entry name" value="Lon protease homolog"/>
    <property type="match status" value="1"/>
</dbReference>
<keyword evidence="2 10" id="KW-0645">Protease</keyword>
<feature type="domain" description="Lon N-terminal" evidence="15">
    <location>
        <begin position="203"/>
        <end position="505"/>
    </location>
</feature>
<evidence type="ECO:0000313" key="17">
    <source>
        <dbReference type="Proteomes" id="UP000182444"/>
    </source>
</evidence>
<feature type="active site" evidence="10 11">
    <location>
        <position position="1099"/>
    </location>
</feature>
<dbReference type="SMART" id="SM00464">
    <property type="entry name" value="LON"/>
    <property type="match status" value="1"/>
</dbReference>
<dbReference type="Pfam" id="PF22667">
    <property type="entry name" value="Lon_lid"/>
    <property type="match status" value="1"/>
</dbReference>
<sequence>MIDNKVSVCSVGKVVITEVATFASHPLYIDRKTALTMIRSTRAASRLRLGARYYASHAPYGVLSEHLKRTPRTNSQHYYPPPQGAHDLPKVSSMGDSIASIVRGRELWVQEKDKSDKPEKSDKPDKTDKTDKDKPEKQDKDKTDKPEKTKVSHTPSSTASTGAGEAAAPPSAPPSGSGSSSSSGGGSPPAKKKKSPAQTYPEILAVPISDRPLLPGFHRALVIRDPNVMKAIDEMITRGEPYLACFFLKEFSNADVIQDASEVHDIGVIAEIQIQSQDHKRSTVDASNEPVYVLILYPHKRVRLNSLKNPPSSGGAVSYASVSEDVAEDGELLLTSKDLEGYSEEFLEAREEAKKAKSGKTEDSKHDSKVTSKDGKETTEKYDSSTLQESPYSFLSTYDVSTAAISLIEDKPHDKNNRVITTLTNEILNVFKMLRAEDATLREQLSSVVGDILRTEPAVLQEPGRLADFAAALCAGEGKEIQAVLTALDLETRLNRALILLKREHTNAKLQQKIARDVENKLNSKHKKFLLTEQMKAIKKELGVDDGKEKLVEKFNERAEKLDMPENIQKVFEEEMTRLQSMEPSSSEYSVTRNYLDWITQIPWNKTTEDRFNLPQAKDVLDSEHYGMKEVKDRILEFIAVSRMKGGLTGKILLLQGPPGVGKTSIGKSIAKALNRQFYRFSVGGTNDASEVKGHRRTYVGAIPGRLVQALKQTQTENPLILIDEIDKLSSSRTQGDPGAALLEALDPEQNNAFLDHYLDVPIDLSKVLFVCTSNDLSTIPWPLLDRMEVIEMSGYVPDEKLNIANQYLVPQSKKETGLENVNVQVTDDAINALNRQYCRESGVRNLKKHIEKIFRKVVVKIVGEYGQDEVAAEKIIDVEPVEKDKESAEKKTTKSKSKEVNEEPAAKEEKDKATESAESSETKVGTKAPPVTVPEDYSLTIDEKDLYDYVNSPPYSSDRMFEDPPPGVVMGLAYSPLGGSALYIECILDGGLSADSSARLSSTGNLGNVMKESTNIAYSFAKSFMIRNFPANRFFERAGIHLHCPAGAISKDGPSAGCAVVTGLLSLALNHPIDSSISMTGEISLTGKVMKIGGLREKAVGAHSAGAKTIIIPKDNSGDWDELPDTVKEGLTPVFAGTYQDVYDVVFQGLDTKVAAEVWKKQFDLIDRKLDKRGSK</sequence>
<dbReference type="GO" id="GO:0005524">
    <property type="term" value="F:ATP binding"/>
    <property type="evidence" value="ECO:0007669"/>
    <property type="project" value="UniProtKB-UniRule"/>
</dbReference>
<evidence type="ECO:0000256" key="8">
    <source>
        <dbReference type="ARBA" id="ARBA00023128"/>
    </source>
</evidence>
<feature type="region of interest" description="Disordered" evidence="13">
    <location>
        <begin position="72"/>
        <end position="197"/>
    </location>
</feature>
<dbReference type="Pfam" id="PF02190">
    <property type="entry name" value="LON_substr_bdg"/>
    <property type="match status" value="1"/>
</dbReference>
<evidence type="ECO:0000256" key="4">
    <source>
        <dbReference type="ARBA" id="ARBA00022801"/>
    </source>
</evidence>
<dbReference type="SMR" id="A0A1D8NQ29"/>
<dbReference type="InterPro" id="IPR046336">
    <property type="entry name" value="Lon_prtase_N_sf"/>
</dbReference>
<keyword evidence="3 10" id="KW-0547">Nucleotide-binding</keyword>
<evidence type="ECO:0000256" key="10">
    <source>
        <dbReference type="HAMAP-Rule" id="MF_03120"/>
    </source>
</evidence>
<feature type="compositionally biased region" description="Basic and acidic residues" evidence="13">
    <location>
        <begin position="353"/>
        <end position="383"/>
    </location>
</feature>
<evidence type="ECO:0000256" key="1">
    <source>
        <dbReference type="ARBA" id="ARBA00004305"/>
    </source>
</evidence>
<dbReference type="CDD" id="cd19500">
    <property type="entry name" value="RecA-like_Lon"/>
    <property type="match status" value="1"/>
</dbReference>
<dbReference type="VEuPathDB" id="FungiDB:YALI0_F26169g"/>
<dbReference type="SUPFAM" id="SSF52540">
    <property type="entry name" value="P-loop containing nucleoside triphosphate hydrolases"/>
    <property type="match status" value="1"/>
</dbReference>
<dbReference type="InterPro" id="IPR003959">
    <property type="entry name" value="ATPase_AAA_core"/>
</dbReference>
<dbReference type="InterPro" id="IPR008269">
    <property type="entry name" value="Lon_proteolytic"/>
</dbReference>
<dbReference type="NCBIfam" id="TIGR00763">
    <property type="entry name" value="lon"/>
    <property type="match status" value="1"/>
</dbReference>
<proteinExistence type="inferred from homology"/>
<evidence type="ECO:0000256" key="12">
    <source>
        <dbReference type="RuleBase" id="RU000591"/>
    </source>
</evidence>
<dbReference type="SUPFAM" id="SSF88697">
    <property type="entry name" value="PUA domain-like"/>
    <property type="match status" value="1"/>
</dbReference>
<evidence type="ECO:0000259" key="15">
    <source>
        <dbReference type="PROSITE" id="PS51787"/>
    </source>
</evidence>
<feature type="region of interest" description="Disordered" evidence="13">
    <location>
        <begin position="883"/>
        <end position="932"/>
    </location>
</feature>
<dbReference type="VEuPathDB" id="FungiDB:YALI1_F33618g"/>
<dbReference type="GO" id="GO:0005759">
    <property type="term" value="C:mitochondrial matrix"/>
    <property type="evidence" value="ECO:0007669"/>
    <property type="project" value="UniProtKB-SubCell"/>
</dbReference>
<dbReference type="GO" id="GO:0003697">
    <property type="term" value="F:single-stranded DNA binding"/>
    <property type="evidence" value="ECO:0007669"/>
    <property type="project" value="TreeGrafter"/>
</dbReference>
<feature type="binding site" evidence="10">
    <location>
        <begin position="657"/>
        <end position="664"/>
    </location>
    <ligand>
        <name>ATP</name>
        <dbReference type="ChEBI" id="CHEBI:30616"/>
    </ligand>
</feature>
<dbReference type="Pfam" id="PF05362">
    <property type="entry name" value="Lon_C"/>
    <property type="match status" value="1"/>
</dbReference>
<dbReference type="PANTHER" id="PTHR43718">
    <property type="entry name" value="LON PROTEASE"/>
    <property type="match status" value="1"/>
</dbReference>
<dbReference type="KEGG" id="yli:2908111"/>
<keyword evidence="8 10" id="KW-0496">Mitochondrion</keyword>
<gene>
    <name evidence="10" type="primary">PIM1</name>
    <name evidence="16" type="ORF">YALI1_F33618g</name>
</gene>
<feature type="region of interest" description="Disordered" evidence="13">
    <location>
        <begin position="353"/>
        <end position="386"/>
    </location>
</feature>
<comment type="subunit">
    <text evidence="10">Homohexamer or homoheptamer. Organized in a ring with a central cavity.</text>
</comment>
<dbReference type="InterPro" id="IPR014721">
    <property type="entry name" value="Ribsml_uS5_D2-typ_fold_subgr"/>
</dbReference>
<evidence type="ECO:0000313" key="16">
    <source>
        <dbReference type="EMBL" id="AOW07728.1"/>
    </source>
</evidence>
<dbReference type="InterPro" id="IPR020568">
    <property type="entry name" value="Ribosomal_Su5_D2-typ_SF"/>
</dbReference>
<dbReference type="eggNOG" id="KOG2004">
    <property type="taxonomic scope" value="Eukaryota"/>
</dbReference>
<evidence type="ECO:0000256" key="3">
    <source>
        <dbReference type="ARBA" id="ARBA00022741"/>
    </source>
</evidence>
<dbReference type="PRINTS" id="PR00830">
    <property type="entry name" value="ENDOLAPTASE"/>
</dbReference>
<dbReference type="PANTHER" id="PTHR43718:SF2">
    <property type="entry name" value="LON PROTEASE HOMOLOG, MITOCHONDRIAL"/>
    <property type="match status" value="1"/>
</dbReference>
<comment type="similarity">
    <text evidence="10 11 12">Belongs to the peptidase S16 family.</text>
</comment>
<dbReference type="GO" id="GO:0141164">
    <property type="term" value="P:mitochondrial protein quality control"/>
    <property type="evidence" value="ECO:0007669"/>
    <property type="project" value="UniProtKB-ARBA"/>
</dbReference>
<evidence type="ECO:0000256" key="13">
    <source>
        <dbReference type="SAM" id="MobiDB-lite"/>
    </source>
</evidence>
<dbReference type="PROSITE" id="PS01046">
    <property type="entry name" value="LON_SER"/>
    <property type="match status" value="1"/>
</dbReference>
<evidence type="ECO:0000256" key="11">
    <source>
        <dbReference type="PROSITE-ProRule" id="PRU01122"/>
    </source>
</evidence>
<dbReference type="InterPro" id="IPR008268">
    <property type="entry name" value="Peptidase_S16_AS"/>
</dbReference>
<dbReference type="InterPro" id="IPR003593">
    <property type="entry name" value="AAA+_ATPase"/>
</dbReference>
<dbReference type="Gene3D" id="3.30.230.10">
    <property type="match status" value="1"/>
</dbReference>
<dbReference type="SUPFAM" id="SSF54211">
    <property type="entry name" value="Ribosomal protein S5 domain 2-like"/>
    <property type="match status" value="1"/>
</dbReference>
<name>A0A1D8NQ29_YARLL</name>
<dbReference type="GeneID" id="2908111"/>
<dbReference type="Gene3D" id="1.20.5.5270">
    <property type="match status" value="1"/>
</dbReference>
<dbReference type="InterPro" id="IPR054594">
    <property type="entry name" value="Lon_lid"/>
</dbReference>
<comment type="subcellular location">
    <subcellularLocation>
        <location evidence="1 10">Mitochondrion matrix</location>
    </subcellularLocation>
</comment>
<feature type="compositionally biased region" description="Low complexity" evidence="13">
    <location>
        <begin position="154"/>
        <end position="182"/>
    </location>
</feature>
<feature type="compositionally biased region" description="Basic and acidic residues" evidence="13">
    <location>
        <begin position="103"/>
        <end position="150"/>
    </location>
</feature>
<dbReference type="InterPro" id="IPR027065">
    <property type="entry name" value="Lon_Prtase"/>
</dbReference>
<dbReference type="PROSITE" id="PS51787">
    <property type="entry name" value="LON_N"/>
    <property type="match status" value="1"/>
</dbReference>
<dbReference type="HAMAP" id="MF_03120">
    <property type="entry name" value="lonm_euk"/>
    <property type="match status" value="1"/>
</dbReference>
<feature type="compositionally biased region" description="Basic and acidic residues" evidence="13">
    <location>
        <begin position="883"/>
        <end position="916"/>
    </location>
</feature>
<dbReference type="InterPro" id="IPR004815">
    <property type="entry name" value="Lon_bac/euk-typ"/>
</dbReference>
<keyword evidence="7 10" id="KW-0238">DNA-binding</keyword>
<keyword evidence="4 10" id="KW-0378">Hydrolase</keyword>
<dbReference type="Pfam" id="PF00004">
    <property type="entry name" value="AAA"/>
    <property type="match status" value="1"/>
</dbReference>
<evidence type="ECO:0000256" key="6">
    <source>
        <dbReference type="ARBA" id="ARBA00022840"/>
    </source>
</evidence>
<evidence type="ECO:0000259" key="14">
    <source>
        <dbReference type="PROSITE" id="PS51786"/>
    </source>
</evidence>
<dbReference type="Gene3D" id="1.10.8.60">
    <property type="match status" value="1"/>
</dbReference>
<dbReference type="InterPro" id="IPR027417">
    <property type="entry name" value="P-loop_NTPase"/>
</dbReference>
<dbReference type="Gene3D" id="1.20.58.1480">
    <property type="match status" value="1"/>
</dbReference>
<reference evidence="16 17" key="1">
    <citation type="journal article" date="2016" name="PLoS ONE">
        <title>Sequence Assembly of Yarrowia lipolytica Strain W29/CLIB89 Shows Transposable Element Diversity.</title>
        <authorList>
            <person name="Magnan C."/>
            <person name="Yu J."/>
            <person name="Chang I."/>
            <person name="Jahn E."/>
            <person name="Kanomata Y."/>
            <person name="Wu J."/>
            <person name="Zeller M."/>
            <person name="Oakes M."/>
            <person name="Baldi P."/>
            <person name="Sandmeyer S."/>
        </authorList>
    </citation>
    <scope>NUCLEOTIDE SEQUENCE [LARGE SCALE GENOMIC DNA]</scope>
    <source>
        <strain evidence="17">CLIB89(W29)</strain>
    </source>
</reference>
<evidence type="ECO:0000256" key="7">
    <source>
        <dbReference type="ARBA" id="ARBA00023125"/>
    </source>
</evidence>
<dbReference type="InterPro" id="IPR003111">
    <property type="entry name" value="Lon_prtase_N"/>
</dbReference>